<name>A0A449AZW4_9BACT</name>
<dbReference type="EMBL" id="LR215032">
    <property type="protein sequence ID" value="VEU73032.1"/>
    <property type="molecule type" value="Genomic_DNA"/>
</dbReference>
<gene>
    <name evidence="1" type="ORF">NCTC10186_00521</name>
</gene>
<keyword evidence="1" id="KW-0540">Nuclease</keyword>
<keyword evidence="2" id="KW-1185">Reference proteome</keyword>
<dbReference type="Gene3D" id="3.40.1350.40">
    <property type="match status" value="2"/>
</dbReference>
<keyword evidence="1" id="KW-0614">Plasmid</keyword>
<dbReference type="KEGG" id="mgal:NCTC10186_00521"/>
<reference evidence="1 2" key="1">
    <citation type="submission" date="2019-01" db="EMBL/GenBank/DDBJ databases">
        <authorList>
            <consortium name="Pathogen Informatics"/>
        </authorList>
    </citation>
    <scope>NUCLEOTIDE SEQUENCE [LARGE SCALE GENOMIC DNA]</scope>
    <source>
        <strain evidence="1 2">NCTC10186</strain>
        <plasmid evidence="2">2</plasmid>
    </source>
</reference>
<dbReference type="InterPro" id="IPR021107">
    <property type="entry name" value="Restrct_endonuc_II_HinP1I"/>
</dbReference>
<dbReference type="Proteomes" id="UP000289862">
    <property type="component" value="Plasmid 2"/>
</dbReference>
<dbReference type="REBASE" id="298867">
    <property type="entry name" value="Mga10186ORF520P"/>
</dbReference>
<organism evidence="1 2">
    <name type="scientific">Mycoplasmopsis gallopavonis</name>
    <dbReference type="NCBI Taxonomy" id="76629"/>
    <lineage>
        <taxon>Bacteria</taxon>
        <taxon>Bacillati</taxon>
        <taxon>Mycoplasmatota</taxon>
        <taxon>Mycoplasmoidales</taxon>
        <taxon>Metamycoplasmataceae</taxon>
        <taxon>Mycoplasmopsis</taxon>
    </lineage>
</organism>
<accession>A0A449AZW4</accession>
<proteinExistence type="predicted"/>
<dbReference type="CDD" id="cd22331">
    <property type="entry name" value="HinP1I-like"/>
    <property type="match status" value="1"/>
</dbReference>
<evidence type="ECO:0000313" key="2">
    <source>
        <dbReference type="Proteomes" id="UP000289862"/>
    </source>
</evidence>
<dbReference type="Pfam" id="PF11463">
    <property type="entry name" value="R-HINP1I"/>
    <property type="match status" value="1"/>
</dbReference>
<dbReference type="GO" id="GO:0004519">
    <property type="term" value="F:endonuclease activity"/>
    <property type="evidence" value="ECO:0007669"/>
    <property type="project" value="UniProtKB-KW"/>
</dbReference>
<evidence type="ECO:0000313" key="1">
    <source>
        <dbReference type="EMBL" id="VEU73032.1"/>
    </source>
</evidence>
<protein>
    <submittedName>
        <fullName evidence="1">R.HinP1I restriction endonuclease</fullName>
    </submittedName>
</protein>
<keyword evidence="1" id="KW-0255">Endonuclease</keyword>
<dbReference type="AlphaFoldDB" id="A0A449AZW4"/>
<keyword evidence="1" id="KW-0378">Hydrolase</keyword>
<sequence length="251" mass="29524">MNNLNKKDLGSQIAKNGFQNEKDIAQKFIFWQNDREAQNWLKIMGHSILSINQIKVNFIKGQKSDIVLEVRKKSNKFINKENIQIKLVSNKKGFNQVDKRWLKSYKELWEIPENIFELFQYFTGEKKPYKVKTKSEKRMFITEFSNKEQEEILSWIDKNKKLIISDILKGRGEFQANWVLVTQKSQNESKWVLKNIEEVIKIYLHDGKIKISPRGSLVLGKVTIQRKGGDGGRKTANMLQFKIDPSELFRI</sequence>
<dbReference type="OrthoDB" id="5362736at2"/>
<dbReference type="RefSeq" id="WP_119571856.1">
    <property type="nucleotide sequence ID" value="NZ_LR215032.1"/>
</dbReference>
<geneLocation type="plasmid" evidence="1 2">
    <name>2</name>
</geneLocation>